<proteinExistence type="predicted"/>
<accession>A0A840A3H1</accession>
<evidence type="ECO:0000256" key="1">
    <source>
        <dbReference type="SAM" id="SignalP"/>
    </source>
</evidence>
<evidence type="ECO:0008006" key="4">
    <source>
        <dbReference type="Google" id="ProtNLM"/>
    </source>
</evidence>
<feature type="signal peptide" evidence="1">
    <location>
        <begin position="1"/>
        <end position="22"/>
    </location>
</feature>
<comment type="caution">
    <text evidence="2">The sequence shown here is derived from an EMBL/GenBank/DDBJ whole genome shotgun (WGS) entry which is preliminary data.</text>
</comment>
<dbReference type="Pfam" id="PF10722">
    <property type="entry name" value="YbjN"/>
    <property type="match status" value="1"/>
</dbReference>
<evidence type="ECO:0000313" key="3">
    <source>
        <dbReference type="Proteomes" id="UP000530564"/>
    </source>
</evidence>
<dbReference type="EMBL" id="JACIDK010000004">
    <property type="protein sequence ID" value="MBB3892223.1"/>
    <property type="molecule type" value="Genomic_DNA"/>
</dbReference>
<evidence type="ECO:0000313" key="2">
    <source>
        <dbReference type="EMBL" id="MBB3892223.1"/>
    </source>
</evidence>
<protein>
    <recommendedName>
        <fullName evidence="4">YbjN domain-containing protein</fullName>
    </recommendedName>
</protein>
<keyword evidence="1" id="KW-0732">Signal</keyword>
<organism evidence="2 3">
    <name type="scientific">Phenylobacterium haematophilum</name>
    <dbReference type="NCBI Taxonomy" id="98513"/>
    <lineage>
        <taxon>Bacteria</taxon>
        <taxon>Pseudomonadati</taxon>
        <taxon>Pseudomonadota</taxon>
        <taxon>Alphaproteobacteria</taxon>
        <taxon>Caulobacterales</taxon>
        <taxon>Caulobacteraceae</taxon>
        <taxon>Phenylobacterium</taxon>
    </lineage>
</organism>
<reference evidence="2 3" key="1">
    <citation type="submission" date="2020-08" db="EMBL/GenBank/DDBJ databases">
        <title>Genomic Encyclopedia of Type Strains, Phase IV (KMG-IV): sequencing the most valuable type-strain genomes for metagenomic binning, comparative biology and taxonomic classification.</title>
        <authorList>
            <person name="Goeker M."/>
        </authorList>
    </citation>
    <scope>NUCLEOTIDE SEQUENCE [LARGE SCALE GENOMIC DNA]</scope>
    <source>
        <strain evidence="2 3">DSM 21793</strain>
    </source>
</reference>
<sequence length="156" mass="17137">MRTSLLAASAAVLLLSGGAASAAPDLHKDGMTLKEIQSWLLESGYKAELKKDDGEGYISSSAEGVSFEVYPNDCREGRCASMQMVAAFNVKEKLNAQKANEWNSGKRYVDCYIDDEGDPWFTYDINVSPGGTRAALDDNFSVWLSFLPDIKEHIGW</sequence>
<dbReference type="InterPro" id="IPR019660">
    <property type="entry name" value="Put_sensory_transdc_reg_YbjN"/>
</dbReference>
<feature type="chain" id="PRO_5032833503" description="YbjN domain-containing protein" evidence="1">
    <location>
        <begin position="23"/>
        <end position="156"/>
    </location>
</feature>
<name>A0A840A3H1_9CAUL</name>
<gene>
    <name evidence="2" type="ORF">GGQ61_002956</name>
</gene>
<dbReference type="CDD" id="cd17511">
    <property type="entry name" value="YbjN_AmyR-like"/>
    <property type="match status" value="1"/>
</dbReference>
<dbReference type="Proteomes" id="UP000530564">
    <property type="component" value="Unassembled WGS sequence"/>
</dbReference>
<dbReference type="RefSeq" id="WP_183774095.1">
    <property type="nucleotide sequence ID" value="NZ_JACIDK010000004.1"/>
</dbReference>
<dbReference type="AlphaFoldDB" id="A0A840A3H1"/>
<keyword evidence="3" id="KW-1185">Reference proteome</keyword>